<dbReference type="SUPFAM" id="SSF51445">
    <property type="entry name" value="(Trans)glycosidases"/>
    <property type="match status" value="1"/>
</dbReference>
<dbReference type="PANTHER" id="PTHR12631">
    <property type="entry name" value="ALPHA-L-IDURONIDASE"/>
    <property type="match status" value="1"/>
</dbReference>
<evidence type="ECO:0000313" key="2">
    <source>
        <dbReference type="Proteomes" id="UP001149140"/>
    </source>
</evidence>
<dbReference type="PANTHER" id="PTHR12631:SF10">
    <property type="entry name" value="BETA-XYLOSIDASE-LIKE PROTEIN-RELATED"/>
    <property type="match status" value="1"/>
</dbReference>
<dbReference type="InterPro" id="IPR051923">
    <property type="entry name" value="Glycosyl_Hydrolase_39"/>
</dbReference>
<dbReference type="Gene3D" id="3.20.20.80">
    <property type="entry name" value="Glycosidases"/>
    <property type="match status" value="1"/>
</dbReference>
<keyword evidence="1" id="KW-0378">Hydrolase</keyword>
<gene>
    <name evidence="1" type="ORF">OM076_33510</name>
</gene>
<proteinExistence type="predicted"/>
<name>A0A9X3MYL6_9ACTN</name>
<organism evidence="1 2">
    <name type="scientific">Solirubrobacter ginsenosidimutans</name>
    <dbReference type="NCBI Taxonomy" id="490573"/>
    <lineage>
        <taxon>Bacteria</taxon>
        <taxon>Bacillati</taxon>
        <taxon>Actinomycetota</taxon>
        <taxon>Thermoleophilia</taxon>
        <taxon>Solirubrobacterales</taxon>
        <taxon>Solirubrobacteraceae</taxon>
        <taxon>Solirubrobacter</taxon>
    </lineage>
</organism>
<accession>A0A9X3MYL6</accession>
<reference evidence="1" key="1">
    <citation type="submission" date="2022-10" db="EMBL/GenBank/DDBJ databases">
        <title>The WGS of Solirubrobacter ginsenosidimutans DSM 21036.</title>
        <authorList>
            <person name="Jiang Z."/>
        </authorList>
    </citation>
    <scope>NUCLEOTIDE SEQUENCE</scope>
    <source>
        <strain evidence="1">DSM 21036</strain>
    </source>
</reference>
<dbReference type="InterPro" id="IPR017853">
    <property type="entry name" value="GH"/>
</dbReference>
<comment type="caution">
    <text evidence="1">The sequence shown here is derived from an EMBL/GenBank/DDBJ whole genome shotgun (WGS) entry which is preliminary data.</text>
</comment>
<keyword evidence="2" id="KW-1185">Reference proteome</keyword>
<dbReference type="EMBL" id="JAPDOD010000044">
    <property type="protein sequence ID" value="MDA0165234.1"/>
    <property type="molecule type" value="Genomic_DNA"/>
</dbReference>
<dbReference type="AlphaFoldDB" id="A0A9X3MYL6"/>
<dbReference type="RefSeq" id="WP_270044490.1">
    <property type="nucleotide sequence ID" value="NZ_JAPDOD010000044.1"/>
</dbReference>
<evidence type="ECO:0000313" key="1">
    <source>
        <dbReference type="EMBL" id="MDA0165234.1"/>
    </source>
</evidence>
<protein>
    <submittedName>
        <fullName evidence="1">Glycoside hydrolase family 5 protein</fullName>
    </submittedName>
</protein>
<sequence>MDERNARQGAPSYVPMLRVVLLALVCALALPAGADAARREVPRGWLGVVVDGPMTDPAFAQAPAEWDSLAGSGAESVRAAVYWNQIQPNGPTEQNFTASDPIFLAAAQRGLDVLPVIQGTPTWAARTPFDPASPPRDNADFARFLTALVTRYGPNGSLWAEHPEVSRQPVRSWQIWNEPNLTRYWNVSPWAPSYVALLKRAHKALQAADPGSKTVLAGLPNESWKAIAAIYDAGARGSFDVATLHPYTGQPKNVVRIVKIVRREMQRRGDGKLPIWVTELSWPAAEGKTVQHHDFETTDRGQSDRLKAGLPMLADQRKALGIGRVYWYTWLSQEGISGSAFDFSGLRRLRAGQLVSSPALTIFTRLARRLQGCEKQSGDARRCR</sequence>
<dbReference type="GO" id="GO:0004553">
    <property type="term" value="F:hydrolase activity, hydrolyzing O-glycosyl compounds"/>
    <property type="evidence" value="ECO:0007669"/>
    <property type="project" value="TreeGrafter"/>
</dbReference>
<dbReference type="Proteomes" id="UP001149140">
    <property type="component" value="Unassembled WGS sequence"/>
</dbReference>